<dbReference type="EMBL" id="JBHSMA010000002">
    <property type="protein sequence ID" value="MFC5409149.1"/>
    <property type="molecule type" value="Genomic_DNA"/>
</dbReference>
<evidence type="ECO:0000313" key="2">
    <source>
        <dbReference type="EMBL" id="MFC5409149.1"/>
    </source>
</evidence>
<organism evidence="2 3">
    <name type="scientific">Larkinella bovis</name>
    <dbReference type="NCBI Taxonomy" id="683041"/>
    <lineage>
        <taxon>Bacteria</taxon>
        <taxon>Pseudomonadati</taxon>
        <taxon>Bacteroidota</taxon>
        <taxon>Cytophagia</taxon>
        <taxon>Cytophagales</taxon>
        <taxon>Spirosomataceae</taxon>
        <taxon>Larkinella</taxon>
    </lineage>
</organism>
<dbReference type="Proteomes" id="UP001596106">
    <property type="component" value="Unassembled WGS sequence"/>
</dbReference>
<feature type="domain" description="Spore protein YkvP/CgeB glycosyl transferase-like" evidence="1">
    <location>
        <begin position="184"/>
        <end position="329"/>
    </location>
</feature>
<keyword evidence="2" id="KW-0808">Transferase</keyword>
<protein>
    <submittedName>
        <fullName evidence="2">Glycosyltransferase</fullName>
        <ecNumber evidence="2">2.4.-.-</ecNumber>
    </submittedName>
</protein>
<dbReference type="SUPFAM" id="SSF53756">
    <property type="entry name" value="UDP-Glycosyltransferase/glycogen phosphorylase"/>
    <property type="match status" value="1"/>
</dbReference>
<name>A0ABW0I762_9BACT</name>
<dbReference type="EC" id="2.4.-.-" evidence="2"/>
<dbReference type="InterPro" id="IPR055259">
    <property type="entry name" value="YkvP/CgeB_Glyco_trans-like"/>
</dbReference>
<evidence type="ECO:0000313" key="3">
    <source>
        <dbReference type="Proteomes" id="UP001596106"/>
    </source>
</evidence>
<sequence length="346" mass="39736">MKVLIVGDVNNYSLESSYRRAFQQLKDAVQEFSIYREVERYTRFGRLGLSLNRFWPVDAWLRKANRALAVAIKSGMPDLVLVFGNAPVLFSTLAFAKSISNVRFVLVWPDPLTGMQAHVREAAALYDGVATYCRASKPVFEQLGFCQVHWVPLAADPVLHKTEPRKNAFGYDLTFVGAWRPEREQALSVIIRQFPHLKMGIRGTDWQRVNDPVLRPFLLRQPLRGRAYSDMLNQSRINLNVIDDTCFPAANMRFFEIAIAGGLQLASACPEWEAIYKDGEQVLYYHTDAELVTQVRRGLQNPLEAESIRQTGFRYTLKEHTYQQRAEQLKHLFYPSEPVRAFTDKD</sequence>
<dbReference type="RefSeq" id="WP_379842788.1">
    <property type="nucleotide sequence ID" value="NZ_JBHSMA010000002.1"/>
</dbReference>
<keyword evidence="2" id="KW-0328">Glycosyltransferase</keyword>
<reference evidence="3" key="1">
    <citation type="journal article" date="2019" name="Int. J. Syst. Evol. Microbiol.">
        <title>The Global Catalogue of Microorganisms (GCM) 10K type strain sequencing project: providing services to taxonomists for standard genome sequencing and annotation.</title>
        <authorList>
            <consortium name="The Broad Institute Genomics Platform"/>
            <consortium name="The Broad Institute Genome Sequencing Center for Infectious Disease"/>
            <person name="Wu L."/>
            <person name="Ma J."/>
        </authorList>
    </citation>
    <scope>NUCLEOTIDE SEQUENCE [LARGE SCALE GENOMIC DNA]</scope>
    <source>
        <strain evidence="3">CCUG 55250</strain>
    </source>
</reference>
<dbReference type="Pfam" id="PF13524">
    <property type="entry name" value="Glyco_trans_1_2"/>
    <property type="match status" value="1"/>
</dbReference>
<dbReference type="GO" id="GO:0016757">
    <property type="term" value="F:glycosyltransferase activity"/>
    <property type="evidence" value="ECO:0007669"/>
    <property type="project" value="UniProtKB-KW"/>
</dbReference>
<keyword evidence="3" id="KW-1185">Reference proteome</keyword>
<gene>
    <name evidence="2" type="ORF">ACFPMF_07525</name>
</gene>
<accession>A0ABW0I762</accession>
<proteinExistence type="predicted"/>
<comment type="caution">
    <text evidence="2">The sequence shown here is derived from an EMBL/GenBank/DDBJ whole genome shotgun (WGS) entry which is preliminary data.</text>
</comment>
<evidence type="ECO:0000259" key="1">
    <source>
        <dbReference type="Pfam" id="PF13524"/>
    </source>
</evidence>